<dbReference type="EMBL" id="HBIM01001090">
    <property type="protein sequence ID" value="CAE0402672.1"/>
    <property type="molecule type" value="Transcribed_RNA"/>
</dbReference>
<gene>
    <name evidence="2" type="ORF">ACOF00016_LOCUS945</name>
</gene>
<dbReference type="AlphaFoldDB" id="A0A7S3KWA9"/>
<reference evidence="2" key="1">
    <citation type="submission" date="2021-01" db="EMBL/GenBank/DDBJ databases">
        <authorList>
            <person name="Corre E."/>
            <person name="Pelletier E."/>
            <person name="Niang G."/>
            <person name="Scheremetjew M."/>
            <person name="Finn R."/>
            <person name="Kale V."/>
            <person name="Holt S."/>
            <person name="Cochrane G."/>
            <person name="Meng A."/>
            <person name="Brown T."/>
            <person name="Cohen L."/>
        </authorList>
    </citation>
    <scope>NUCLEOTIDE SEQUENCE</scope>
    <source>
        <strain evidence="2">CCMP127</strain>
    </source>
</reference>
<keyword evidence="1" id="KW-0732">Signal</keyword>
<organism evidence="2">
    <name type="scientific">Amphora coffeiformis</name>
    <dbReference type="NCBI Taxonomy" id="265554"/>
    <lineage>
        <taxon>Eukaryota</taxon>
        <taxon>Sar</taxon>
        <taxon>Stramenopiles</taxon>
        <taxon>Ochrophyta</taxon>
        <taxon>Bacillariophyta</taxon>
        <taxon>Bacillariophyceae</taxon>
        <taxon>Bacillariophycidae</taxon>
        <taxon>Thalassiophysales</taxon>
        <taxon>Catenulaceae</taxon>
        <taxon>Amphora</taxon>
    </lineage>
</organism>
<name>A0A7S3KWA9_9STRA</name>
<evidence type="ECO:0000313" key="2">
    <source>
        <dbReference type="EMBL" id="CAE0402672.1"/>
    </source>
</evidence>
<proteinExistence type="predicted"/>
<feature type="signal peptide" evidence="1">
    <location>
        <begin position="1"/>
        <end position="18"/>
    </location>
</feature>
<protein>
    <submittedName>
        <fullName evidence="2">Uncharacterized protein</fullName>
    </submittedName>
</protein>
<accession>A0A7S3KWA9</accession>
<feature type="chain" id="PRO_5030533085" evidence="1">
    <location>
        <begin position="19"/>
        <end position="416"/>
    </location>
</feature>
<evidence type="ECO:0000256" key="1">
    <source>
        <dbReference type="SAM" id="SignalP"/>
    </source>
</evidence>
<sequence length="416" mass="46923">MLFFRTSILCLVATSVQASLVFPEAFRIERVEKDWIATAKAACTLVEAIDFDTCVSQVVAAADLSQAEAYRPSQRIEQGKKVDQNLQLLRNARKACTSVIPLEYNKCIKDVMNYNDLRIVDNFPKKASRQRLLRGSNEDDENGGQDDDTLLGLAREACALVNDVDRHLCVQDVLATGDVGIAELWPKIDAPKPENKPEDKLLAQAKDACRSVKEADRLLCIEDVLFTRDLGIAELWPKETRRRQLSDKELLKEAKEACQYVKAVDRQLCIDDVLMTGDVGIADLWPKSLPVHYDPKKQERHLADDSLLKEAKEACKPVKVEDRQFCIDDVLNTGDVGTAELWTQTLPAYRRLVTLQEAKNANGKKRRLADKLLHEAREACQYVKEADRQLCIDDVLMTGDVGIAELWPKTLPVRYE</sequence>